<comment type="caution">
    <text evidence="2">The sequence shown here is derived from an EMBL/GenBank/DDBJ whole genome shotgun (WGS) entry which is preliminary data.</text>
</comment>
<dbReference type="Proteomes" id="UP001157133">
    <property type="component" value="Unassembled WGS sequence"/>
</dbReference>
<evidence type="ECO:0000259" key="1">
    <source>
        <dbReference type="Pfam" id="PF12849"/>
    </source>
</evidence>
<dbReference type="InterPro" id="IPR024370">
    <property type="entry name" value="PBP_domain"/>
</dbReference>
<dbReference type="EMBL" id="BSSU01000011">
    <property type="protein sequence ID" value="GLX82877.1"/>
    <property type="molecule type" value="Genomic_DNA"/>
</dbReference>
<organism evidence="2 3">
    <name type="scientific">Thalassotalea eurytherma</name>
    <dbReference type="NCBI Taxonomy" id="1144278"/>
    <lineage>
        <taxon>Bacteria</taxon>
        <taxon>Pseudomonadati</taxon>
        <taxon>Pseudomonadota</taxon>
        <taxon>Gammaproteobacteria</taxon>
        <taxon>Alteromonadales</taxon>
        <taxon>Colwelliaceae</taxon>
        <taxon>Thalassotalea</taxon>
    </lineage>
</organism>
<accession>A0ABQ6H7V1</accession>
<proteinExistence type="predicted"/>
<evidence type="ECO:0000313" key="3">
    <source>
        <dbReference type="Proteomes" id="UP001157133"/>
    </source>
</evidence>
<sequence>MYVGRVDAAVIISHSSIETKQLSTSQLRRIYTMRQTTWANGQAIVVYTLPSSHPVHQEFTKKELKIFPYQLDKMWIKLTFSGLAKPPIKVNTMEELIDAVKSTPGAIGYVNQNASLDGLNVIAMEAK</sequence>
<dbReference type="SUPFAM" id="SSF53850">
    <property type="entry name" value="Periplasmic binding protein-like II"/>
    <property type="match status" value="1"/>
</dbReference>
<dbReference type="Gene3D" id="3.40.190.10">
    <property type="entry name" value="Periplasmic binding protein-like II"/>
    <property type="match status" value="1"/>
</dbReference>
<keyword evidence="3" id="KW-1185">Reference proteome</keyword>
<protein>
    <recommendedName>
        <fullName evidence="1">PBP domain-containing protein</fullName>
    </recommendedName>
</protein>
<name>A0ABQ6H7V1_9GAMM</name>
<gene>
    <name evidence="2" type="ORF">theurythT_23290</name>
</gene>
<evidence type="ECO:0000313" key="2">
    <source>
        <dbReference type="EMBL" id="GLX82877.1"/>
    </source>
</evidence>
<dbReference type="Pfam" id="PF12849">
    <property type="entry name" value="PBP_like_2"/>
    <property type="match status" value="1"/>
</dbReference>
<reference evidence="2 3" key="1">
    <citation type="submission" date="2023-03" db="EMBL/GenBank/DDBJ databases">
        <title>Draft genome sequence of Thalassotalea eurytherma JCM 18482T.</title>
        <authorList>
            <person name="Sawabe T."/>
        </authorList>
    </citation>
    <scope>NUCLEOTIDE SEQUENCE [LARGE SCALE GENOMIC DNA]</scope>
    <source>
        <strain evidence="2 3">JCM 18482</strain>
    </source>
</reference>
<feature type="domain" description="PBP" evidence="1">
    <location>
        <begin position="7"/>
        <end position="116"/>
    </location>
</feature>